<evidence type="ECO:0000256" key="4">
    <source>
        <dbReference type="ARBA" id="ARBA00022771"/>
    </source>
</evidence>
<evidence type="ECO:0000313" key="11">
    <source>
        <dbReference type="WBParaSite" id="PDA_v2.g3636.t1"/>
    </source>
</evidence>
<dbReference type="GO" id="GO:0016020">
    <property type="term" value="C:membrane"/>
    <property type="evidence" value="ECO:0007669"/>
    <property type="project" value="UniProtKB-SubCell"/>
</dbReference>
<dbReference type="PANTHER" id="PTHR46539">
    <property type="entry name" value="E3 UBIQUITIN-PROTEIN LIGASE ATL42"/>
    <property type="match status" value="1"/>
</dbReference>
<keyword evidence="5" id="KW-0862">Zinc</keyword>
<dbReference type="InterPro" id="IPR001841">
    <property type="entry name" value="Znf_RING"/>
</dbReference>
<keyword evidence="4 8" id="KW-0863">Zinc-finger</keyword>
<evidence type="ECO:0000256" key="2">
    <source>
        <dbReference type="ARBA" id="ARBA00022692"/>
    </source>
</evidence>
<keyword evidence="7" id="KW-0472">Membrane</keyword>
<protein>
    <submittedName>
        <fullName evidence="11">RING-type domain-containing protein</fullName>
    </submittedName>
</protein>
<comment type="subcellular location">
    <subcellularLocation>
        <location evidence="1">Membrane</location>
    </subcellularLocation>
</comment>
<keyword evidence="6" id="KW-1133">Transmembrane helix</keyword>
<feature type="domain" description="RING-type" evidence="9">
    <location>
        <begin position="11"/>
        <end position="52"/>
    </location>
</feature>
<dbReference type="SUPFAM" id="SSF57850">
    <property type="entry name" value="RING/U-box"/>
    <property type="match status" value="1"/>
</dbReference>
<accession>A0A914QJ67</accession>
<dbReference type="Pfam" id="PF13639">
    <property type="entry name" value="zf-RING_2"/>
    <property type="match status" value="1"/>
</dbReference>
<dbReference type="PANTHER" id="PTHR46539:SF1">
    <property type="entry name" value="E3 UBIQUITIN-PROTEIN LIGASE ATL42"/>
    <property type="match status" value="1"/>
</dbReference>
<dbReference type="SMART" id="SM00184">
    <property type="entry name" value="RING"/>
    <property type="match status" value="1"/>
</dbReference>
<dbReference type="GO" id="GO:0008270">
    <property type="term" value="F:zinc ion binding"/>
    <property type="evidence" value="ECO:0007669"/>
    <property type="project" value="UniProtKB-KW"/>
</dbReference>
<evidence type="ECO:0000256" key="7">
    <source>
        <dbReference type="ARBA" id="ARBA00023136"/>
    </source>
</evidence>
<evidence type="ECO:0000259" key="9">
    <source>
        <dbReference type="PROSITE" id="PS50089"/>
    </source>
</evidence>
<sequence>MSQKSIEIGQCSICLSNLNISYIYAISKCGHTFHQKCIHQWISNAKNCPTCRTNACQSDIIKLFIQENNNEFLIPKKEESLPYIETKLDDCFRRIMKECKCAIFQYESGDLQYIYEKSIVEPNGIRYEQFYQGMRNGIKEFLVKTQREGSFRSDEDFVRQNTNFIKFCFPKFTIKRSLKNGDNGKVTIRVYTNGSNKSLKIQICSEHQSFYVEHLFEEKITRCTNPEFLCDHLQE</sequence>
<organism evidence="10 11">
    <name type="scientific">Panagrolaimus davidi</name>
    <dbReference type="NCBI Taxonomy" id="227884"/>
    <lineage>
        <taxon>Eukaryota</taxon>
        <taxon>Metazoa</taxon>
        <taxon>Ecdysozoa</taxon>
        <taxon>Nematoda</taxon>
        <taxon>Chromadorea</taxon>
        <taxon>Rhabditida</taxon>
        <taxon>Tylenchina</taxon>
        <taxon>Panagrolaimomorpha</taxon>
        <taxon>Panagrolaimoidea</taxon>
        <taxon>Panagrolaimidae</taxon>
        <taxon>Panagrolaimus</taxon>
    </lineage>
</organism>
<keyword evidence="2" id="KW-0812">Transmembrane</keyword>
<dbReference type="InterPro" id="IPR013083">
    <property type="entry name" value="Znf_RING/FYVE/PHD"/>
</dbReference>
<reference evidence="11" key="1">
    <citation type="submission" date="2022-11" db="UniProtKB">
        <authorList>
            <consortium name="WormBaseParasite"/>
        </authorList>
    </citation>
    <scope>IDENTIFICATION</scope>
</reference>
<keyword evidence="10" id="KW-1185">Reference proteome</keyword>
<dbReference type="Proteomes" id="UP000887578">
    <property type="component" value="Unplaced"/>
</dbReference>
<dbReference type="PROSITE" id="PS50089">
    <property type="entry name" value="ZF_RING_2"/>
    <property type="match status" value="1"/>
</dbReference>
<dbReference type="Gene3D" id="3.30.40.10">
    <property type="entry name" value="Zinc/RING finger domain, C3HC4 (zinc finger)"/>
    <property type="match status" value="1"/>
</dbReference>
<keyword evidence="3" id="KW-0479">Metal-binding</keyword>
<dbReference type="AlphaFoldDB" id="A0A914QJ67"/>
<dbReference type="WBParaSite" id="PDA_v2.g3636.t1">
    <property type="protein sequence ID" value="PDA_v2.g3636.t1"/>
    <property type="gene ID" value="PDA_v2.g3636"/>
</dbReference>
<evidence type="ECO:0000256" key="3">
    <source>
        <dbReference type="ARBA" id="ARBA00022723"/>
    </source>
</evidence>
<evidence type="ECO:0000313" key="10">
    <source>
        <dbReference type="Proteomes" id="UP000887578"/>
    </source>
</evidence>
<evidence type="ECO:0000256" key="8">
    <source>
        <dbReference type="PROSITE-ProRule" id="PRU00175"/>
    </source>
</evidence>
<evidence type="ECO:0000256" key="5">
    <source>
        <dbReference type="ARBA" id="ARBA00022833"/>
    </source>
</evidence>
<name>A0A914QJ67_9BILA</name>
<evidence type="ECO:0000256" key="6">
    <source>
        <dbReference type="ARBA" id="ARBA00022989"/>
    </source>
</evidence>
<proteinExistence type="predicted"/>
<evidence type="ECO:0000256" key="1">
    <source>
        <dbReference type="ARBA" id="ARBA00004370"/>
    </source>
</evidence>